<keyword evidence="6" id="KW-0067">ATP-binding</keyword>
<dbReference type="Gene3D" id="1.10.10.2660">
    <property type="entry name" value="Ubiquitin-activating enzyme E1, SCCH domain"/>
    <property type="match status" value="2"/>
</dbReference>
<evidence type="ECO:0000256" key="4">
    <source>
        <dbReference type="ARBA" id="ARBA00022741"/>
    </source>
</evidence>
<dbReference type="Pfam" id="PF10585">
    <property type="entry name" value="UBA_E1_SCCH"/>
    <property type="match status" value="1"/>
</dbReference>
<evidence type="ECO:0000256" key="7">
    <source>
        <dbReference type="PROSITE-ProRule" id="PRU10132"/>
    </source>
</evidence>
<dbReference type="GO" id="GO:0005737">
    <property type="term" value="C:cytoplasm"/>
    <property type="evidence" value="ECO:0007669"/>
    <property type="project" value="TreeGrafter"/>
</dbReference>
<dbReference type="GO" id="GO:0008641">
    <property type="term" value="F:ubiquitin-like modifier activating enzyme activity"/>
    <property type="evidence" value="ECO:0007669"/>
    <property type="project" value="InterPro"/>
</dbReference>
<dbReference type="SUPFAM" id="SSF69572">
    <property type="entry name" value="Activating enzymes of the ubiquitin-like proteins"/>
    <property type="match status" value="1"/>
</dbReference>
<sequence>MLDSGTEGTKGSVQVVIPLLTETYSCSQDPAETSVPVCTVKYFPTKIEHTLEWARDEFEGLFKTSAVNAVKYMSSTSVTPLQVALLQDIMKILVDERPRVFDDCVRIARLRFQEQYNTNIRKILQVHPEEQTLHMDYVVAVANLRATMFGIPQSTDREAIALMLEKVDVSDYEPHANDIFASGDGNMAYEAMRCFTYACGDIPLR</sequence>
<dbReference type="GO" id="GO:0005524">
    <property type="term" value="F:ATP binding"/>
    <property type="evidence" value="ECO:0007669"/>
    <property type="project" value="UniProtKB-KW"/>
</dbReference>
<reference evidence="9" key="2">
    <citation type="submission" date="2021-09" db="EMBL/GenBank/DDBJ databases">
        <authorList>
            <person name="Jia N."/>
            <person name="Wang J."/>
            <person name="Shi W."/>
            <person name="Du L."/>
            <person name="Sun Y."/>
            <person name="Zhan W."/>
            <person name="Jiang J."/>
            <person name="Wang Q."/>
            <person name="Zhang B."/>
            <person name="Ji P."/>
            <person name="Sakyi L.B."/>
            <person name="Cui X."/>
            <person name="Yuan T."/>
            <person name="Jiang B."/>
            <person name="Yang W."/>
            <person name="Lam T.T.-Y."/>
            <person name="Chang Q."/>
            <person name="Ding S."/>
            <person name="Wang X."/>
            <person name="Zhu J."/>
            <person name="Ruan X."/>
            <person name="Zhao L."/>
            <person name="Wei J."/>
            <person name="Que T."/>
            <person name="Du C."/>
            <person name="Cheng J."/>
            <person name="Dai P."/>
            <person name="Han X."/>
            <person name="Huang E."/>
            <person name="Gao Y."/>
            <person name="Liu J."/>
            <person name="Shao H."/>
            <person name="Ye R."/>
            <person name="Li L."/>
            <person name="Wei W."/>
            <person name="Wang X."/>
            <person name="Wang C."/>
            <person name="Huo Q."/>
            <person name="Li W."/>
            <person name="Guo W."/>
            <person name="Chen H."/>
            <person name="Chen S."/>
            <person name="Zhou L."/>
            <person name="Zhou L."/>
            <person name="Ni X."/>
            <person name="Tian J."/>
            <person name="Zhou Y."/>
            <person name="Sheng Y."/>
            <person name="Liu T."/>
            <person name="Pan Y."/>
            <person name="Xia L."/>
            <person name="Li J."/>
            <person name="Zhao F."/>
            <person name="Cao W."/>
        </authorList>
    </citation>
    <scope>NUCLEOTIDE SEQUENCE</scope>
    <source>
        <strain evidence="9">Rmic-2018</strain>
        <tissue evidence="9">Larvae</tissue>
    </source>
</reference>
<dbReference type="PANTHER" id="PTHR10953">
    <property type="entry name" value="UBIQUITIN-ACTIVATING ENZYME E1"/>
    <property type="match status" value="1"/>
</dbReference>
<keyword evidence="10" id="KW-1185">Reference proteome</keyword>
<dbReference type="GO" id="GO:0032446">
    <property type="term" value="P:protein modification by small protein conjugation"/>
    <property type="evidence" value="ECO:0007669"/>
    <property type="project" value="TreeGrafter"/>
</dbReference>
<dbReference type="Proteomes" id="UP000821866">
    <property type="component" value="Unassembled WGS sequence"/>
</dbReference>
<comment type="similarity">
    <text evidence="2">Belongs to the ubiquitin-activating E1 family.</text>
</comment>
<name>A0A9J6DUT5_RHIMP</name>
<keyword evidence="3" id="KW-0436">Ligase</keyword>
<evidence type="ECO:0000313" key="10">
    <source>
        <dbReference type="Proteomes" id="UP000821866"/>
    </source>
</evidence>
<dbReference type="InterPro" id="IPR045886">
    <property type="entry name" value="ThiF/MoeB/HesA"/>
</dbReference>
<feature type="active site" description="Glycyl thioester intermediate" evidence="7">
    <location>
        <position position="38"/>
    </location>
</feature>
<dbReference type="PROSITE" id="PS00865">
    <property type="entry name" value="UBIQUITIN_ACTIVAT_2"/>
    <property type="match status" value="1"/>
</dbReference>
<protein>
    <recommendedName>
        <fullName evidence="8">Ubiquitin-activating enzyme SCCH domain-containing protein</fullName>
    </recommendedName>
</protein>
<reference evidence="9" key="1">
    <citation type="journal article" date="2020" name="Cell">
        <title>Large-Scale Comparative Analyses of Tick Genomes Elucidate Their Genetic Diversity and Vector Capacities.</title>
        <authorList>
            <consortium name="Tick Genome and Microbiome Consortium (TIGMIC)"/>
            <person name="Jia N."/>
            <person name="Wang J."/>
            <person name="Shi W."/>
            <person name="Du L."/>
            <person name="Sun Y."/>
            <person name="Zhan W."/>
            <person name="Jiang J.F."/>
            <person name="Wang Q."/>
            <person name="Zhang B."/>
            <person name="Ji P."/>
            <person name="Bell-Sakyi L."/>
            <person name="Cui X.M."/>
            <person name="Yuan T.T."/>
            <person name="Jiang B.G."/>
            <person name="Yang W.F."/>
            <person name="Lam T.T."/>
            <person name="Chang Q.C."/>
            <person name="Ding S.J."/>
            <person name="Wang X.J."/>
            <person name="Zhu J.G."/>
            <person name="Ruan X.D."/>
            <person name="Zhao L."/>
            <person name="Wei J.T."/>
            <person name="Ye R.Z."/>
            <person name="Que T.C."/>
            <person name="Du C.H."/>
            <person name="Zhou Y.H."/>
            <person name="Cheng J.X."/>
            <person name="Dai P.F."/>
            <person name="Guo W.B."/>
            <person name="Han X.H."/>
            <person name="Huang E.J."/>
            <person name="Li L.F."/>
            <person name="Wei W."/>
            <person name="Gao Y.C."/>
            <person name="Liu J.Z."/>
            <person name="Shao H.Z."/>
            <person name="Wang X."/>
            <person name="Wang C.C."/>
            <person name="Yang T.C."/>
            <person name="Huo Q.B."/>
            <person name="Li W."/>
            <person name="Chen H.Y."/>
            <person name="Chen S.E."/>
            <person name="Zhou L.G."/>
            <person name="Ni X.B."/>
            <person name="Tian J.H."/>
            <person name="Sheng Y."/>
            <person name="Liu T."/>
            <person name="Pan Y.S."/>
            <person name="Xia L.Y."/>
            <person name="Li J."/>
            <person name="Zhao F."/>
            <person name="Cao W.C."/>
        </authorList>
    </citation>
    <scope>NUCLEOTIDE SEQUENCE</scope>
    <source>
        <strain evidence="9">Rmic-2018</strain>
    </source>
</reference>
<evidence type="ECO:0000256" key="6">
    <source>
        <dbReference type="ARBA" id="ARBA00022840"/>
    </source>
</evidence>
<dbReference type="GO" id="GO:0016779">
    <property type="term" value="F:nucleotidyltransferase activity"/>
    <property type="evidence" value="ECO:0007669"/>
    <property type="project" value="TreeGrafter"/>
</dbReference>
<dbReference type="VEuPathDB" id="VectorBase:LOC119169675"/>
<dbReference type="InterPro" id="IPR019572">
    <property type="entry name" value="UBA_E1_SCCH"/>
</dbReference>
<evidence type="ECO:0000259" key="8">
    <source>
        <dbReference type="Pfam" id="PF10585"/>
    </source>
</evidence>
<dbReference type="InterPro" id="IPR035985">
    <property type="entry name" value="Ubiquitin-activating_enz"/>
</dbReference>
<keyword evidence="5" id="KW-0833">Ubl conjugation pathway</keyword>
<gene>
    <name evidence="9" type="ORF">HPB51_014288</name>
</gene>
<keyword evidence="4" id="KW-0547">Nucleotide-binding</keyword>
<feature type="domain" description="Ubiquitin-activating enzyme SCCH" evidence="8">
    <location>
        <begin position="44"/>
        <end position="132"/>
    </location>
</feature>
<comment type="pathway">
    <text evidence="1">Protein modification; protein ubiquitination.</text>
</comment>
<evidence type="ECO:0000256" key="2">
    <source>
        <dbReference type="ARBA" id="ARBA00005673"/>
    </source>
</evidence>
<accession>A0A9J6DUT5</accession>
<evidence type="ECO:0000313" key="9">
    <source>
        <dbReference type="EMBL" id="KAH8025955.1"/>
    </source>
</evidence>
<dbReference type="EMBL" id="JABSTU010000007">
    <property type="protein sequence ID" value="KAH8025955.1"/>
    <property type="molecule type" value="Genomic_DNA"/>
</dbReference>
<dbReference type="AlphaFoldDB" id="A0A9J6DUT5"/>
<proteinExistence type="inferred from homology"/>
<comment type="caution">
    <text evidence="9">The sequence shown here is derived from an EMBL/GenBank/DDBJ whole genome shotgun (WGS) entry which is preliminary data.</text>
</comment>
<dbReference type="InterPro" id="IPR033127">
    <property type="entry name" value="UBQ-activ_enz_E1_Cys_AS"/>
</dbReference>
<dbReference type="GO" id="GO:0004792">
    <property type="term" value="F:thiosulfate-cyanide sulfurtransferase activity"/>
    <property type="evidence" value="ECO:0007669"/>
    <property type="project" value="TreeGrafter"/>
</dbReference>
<evidence type="ECO:0000256" key="1">
    <source>
        <dbReference type="ARBA" id="ARBA00004906"/>
    </source>
</evidence>
<organism evidence="9 10">
    <name type="scientific">Rhipicephalus microplus</name>
    <name type="common">Cattle tick</name>
    <name type="synonym">Boophilus microplus</name>
    <dbReference type="NCBI Taxonomy" id="6941"/>
    <lineage>
        <taxon>Eukaryota</taxon>
        <taxon>Metazoa</taxon>
        <taxon>Ecdysozoa</taxon>
        <taxon>Arthropoda</taxon>
        <taxon>Chelicerata</taxon>
        <taxon>Arachnida</taxon>
        <taxon>Acari</taxon>
        <taxon>Parasitiformes</taxon>
        <taxon>Ixodida</taxon>
        <taxon>Ixodoidea</taxon>
        <taxon>Ixodidae</taxon>
        <taxon>Rhipicephalinae</taxon>
        <taxon>Rhipicephalus</taxon>
        <taxon>Boophilus</taxon>
    </lineage>
</organism>
<dbReference type="PANTHER" id="PTHR10953:SF102">
    <property type="entry name" value="ADENYLYLTRANSFERASE AND SULFURTRANSFERASE MOCS3"/>
    <property type="match status" value="1"/>
</dbReference>
<dbReference type="InterPro" id="IPR042063">
    <property type="entry name" value="Ubi_acti_E1_SCCH"/>
</dbReference>
<evidence type="ECO:0000256" key="3">
    <source>
        <dbReference type="ARBA" id="ARBA00022598"/>
    </source>
</evidence>
<evidence type="ECO:0000256" key="5">
    <source>
        <dbReference type="ARBA" id="ARBA00022786"/>
    </source>
</evidence>